<accession>A0A6C0BDL0</accession>
<evidence type="ECO:0000256" key="1">
    <source>
        <dbReference type="SAM" id="Phobius"/>
    </source>
</evidence>
<dbReference type="EMBL" id="MN739114">
    <property type="protein sequence ID" value="QHS89568.1"/>
    <property type="molecule type" value="Genomic_DNA"/>
</dbReference>
<dbReference type="AlphaFoldDB" id="A0A6C0BDL0"/>
<protein>
    <submittedName>
        <fullName evidence="2">Uncharacterized protein</fullName>
    </submittedName>
</protein>
<feature type="transmembrane region" description="Helical" evidence="1">
    <location>
        <begin position="6"/>
        <end position="29"/>
    </location>
</feature>
<name>A0A6C0BDL0_9ZZZZ</name>
<reference evidence="2" key="1">
    <citation type="journal article" date="2020" name="Nature">
        <title>Giant virus diversity and host interactions through global metagenomics.</title>
        <authorList>
            <person name="Schulz F."/>
            <person name="Roux S."/>
            <person name="Paez-Espino D."/>
            <person name="Jungbluth S."/>
            <person name="Walsh D.A."/>
            <person name="Denef V.J."/>
            <person name="McMahon K.D."/>
            <person name="Konstantinidis K.T."/>
            <person name="Eloe-Fadrosh E.A."/>
            <person name="Kyrpides N.C."/>
            <person name="Woyke T."/>
        </authorList>
    </citation>
    <scope>NUCLEOTIDE SEQUENCE</scope>
    <source>
        <strain evidence="2">GVMAG-M-3300010160-26</strain>
    </source>
</reference>
<keyword evidence="1" id="KW-0812">Transmembrane</keyword>
<sequence>MFKELFEGYILLNVVFAILTIVLIVTWSITKNSKFAQLAFASFIIALPF</sequence>
<keyword evidence="1" id="KW-0472">Membrane</keyword>
<keyword evidence="1" id="KW-1133">Transmembrane helix</keyword>
<proteinExistence type="predicted"/>
<organism evidence="2">
    <name type="scientific">viral metagenome</name>
    <dbReference type="NCBI Taxonomy" id="1070528"/>
    <lineage>
        <taxon>unclassified sequences</taxon>
        <taxon>metagenomes</taxon>
        <taxon>organismal metagenomes</taxon>
    </lineage>
</organism>
<evidence type="ECO:0000313" key="2">
    <source>
        <dbReference type="EMBL" id="QHS89568.1"/>
    </source>
</evidence>